<feature type="transmembrane region" description="Helical" evidence="6">
    <location>
        <begin position="735"/>
        <end position="755"/>
    </location>
</feature>
<feature type="transmembrane region" description="Helical" evidence="6">
    <location>
        <begin position="767"/>
        <end position="792"/>
    </location>
</feature>
<organism evidence="9 10">
    <name type="scientific">Rhodocytophaga rosea</name>
    <dbReference type="NCBI Taxonomy" id="2704465"/>
    <lineage>
        <taxon>Bacteria</taxon>
        <taxon>Pseudomonadati</taxon>
        <taxon>Bacteroidota</taxon>
        <taxon>Cytophagia</taxon>
        <taxon>Cytophagales</taxon>
        <taxon>Rhodocytophagaceae</taxon>
        <taxon>Rhodocytophaga</taxon>
    </lineage>
</organism>
<dbReference type="InterPro" id="IPR025857">
    <property type="entry name" value="MacB_PCD"/>
</dbReference>
<feature type="transmembrane region" description="Helical" evidence="6">
    <location>
        <begin position="21"/>
        <end position="41"/>
    </location>
</feature>
<dbReference type="InterPro" id="IPR003838">
    <property type="entry name" value="ABC3_permease_C"/>
</dbReference>
<dbReference type="GO" id="GO:0022857">
    <property type="term" value="F:transmembrane transporter activity"/>
    <property type="evidence" value="ECO:0007669"/>
    <property type="project" value="TreeGrafter"/>
</dbReference>
<feature type="transmembrane region" description="Helical" evidence="6">
    <location>
        <begin position="343"/>
        <end position="366"/>
    </location>
</feature>
<evidence type="ECO:0000313" key="10">
    <source>
        <dbReference type="Proteomes" id="UP000480178"/>
    </source>
</evidence>
<accession>A0A6C0GVC0</accession>
<feature type="transmembrane region" description="Helical" evidence="6">
    <location>
        <begin position="386"/>
        <end position="410"/>
    </location>
</feature>
<dbReference type="EMBL" id="CP048222">
    <property type="protein sequence ID" value="QHT72181.1"/>
    <property type="molecule type" value="Genomic_DNA"/>
</dbReference>
<feature type="domain" description="MacB-like periplasmic core" evidence="8">
    <location>
        <begin position="445"/>
        <end position="610"/>
    </location>
</feature>
<evidence type="ECO:0000256" key="6">
    <source>
        <dbReference type="SAM" id="Phobius"/>
    </source>
</evidence>
<evidence type="ECO:0000313" key="9">
    <source>
        <dbReference type="EMBL" id="QHT72181.1"/>
    </source>
</evidence>
<evidence type="ECO:0000259" key="8">
    <source>
        <dbReference type="Pfam" id="PF12704"/>
    </source>
</evidence>
<comment type="subcellular location">
    <subcellularLocation>
        <location evidence="1">Cell membrane</location>
        <topology evidence="1">Multi-pass membrane protein</topology>
    </subcellularLocation>
</comment>
<feature type="transmembrane region" description="Helical" evidence="6">
    <location>
        <begin position="431"/>
        <end position="455"/>
    </location>
</feature>
<dbReference type="Pfam" id="PF12704">
    <property type="entry name" value="MacB_PCD"/>
    <property type="match status" value="2"/>
</dbReference>
<feature type="domain" description="MacB-like periplasmic core" evidence="8">
    <location>
        <begin position="20"/>
        <end position="233"/>
    </location>
</feature>
<dbReference type="KEGG" id="rhoz:GXP67_26705"/>
<evidence type="ECO:0000256" key="1">
    <source>
        <dbReference type="ARBA" id="ARBA00004651"/>
    </source>
</evidence>
<dbReference type="Proteomes" id="UP000480178">
    <property type="component" value="Chromosome"/>
</dbReference>
<evidence type="ECO:0000256" key="4">
    <source>
        <dbReference type="ARBA" id="ARBA00022989"/>
    </source>
</evidence>
<proteinExistence type="predicted"/>
<evidence type="ECO:0000256" key="3">
    <source>
        <dbReference type="ARBA" id="ARBA00022692"/>
    </source>
</evidence>
<feature type="transmembrane region" description="Helical" evidence="6">
    <location>
        <begin position="683"/>
        <end position="708"/>
    </location>
</feature>
<feature type="transmembrane region" description="Helical" evidence="6">
    <location>
        <begin position="292"/>
        <end position="314"/>
    </location>
</feature>
<protein>
    <submittedName>
        <fullName evidence="9">FtsX-like permease family protein</fullName>
    </submittedName>
</protein>
<dbReference type="PANTHER" id="PTHR30572">
    <property type="entry name" value="MEMBRANE COMPONENT OF TRANSPORTER-RELATED"/>
    <property type="match status" value="1"/>
</dbReference>
<evidence type="ECO:0000256" key="2">
    <source>
        <dbReference type="ARBA" id="ARBA00022475"/>
    </source>
</evidence>
<dbReference type="GO" id="GO:0005886">
    <property type="term" value="C:plasma membrane"/>
    <property type="evidence" value="ECO:0007669"/>
    <property type="project" value="UniProtKB-SubCell"/>
</dbReference>
<dbReference type="AlphaFoldDB" id="A0A6C0GVC0"/>
<reference evidence="9 10" key="1">
    <citation type="submission" date="2020-01" db="EMBL/GenBank/DDBJ databases">
        <authorList>
            <person name="Kim M.K."/>
        </authorList>
    </citation>
    <scope>NUCLEOTIDE SEQUENCE [LARGE SCALE GENOMIC DNA]</scope>
    <source>
        <strain evidence="9 10">172606-1</strain>
    </source>
</reference>
<feature type="domain" description="ABC3 transporter permease C-terminal" evidence="7">
    <location>
        <begin position="298"/>
        <end position="415"/>
    </location>
</feature>
<gene>
    <name evidence="9" type="ORF">GXP67_26705</name>
</gene>
<sequence>MIRNYITIAFRNLMRKKAFSAINIAGLSIGLAVFLLIVLFVQDELSYDRYSAHADRMYRVYMKGRIGGNDIQNAFVGRPAGQALVNDYPFVESATRIDENGTYIVSYKDKKFKEEQVAFADANFFENFSIPLLKGSAKTVLTEPNSVVITQTIAKKYFGLEDPVGKMLKMGKDGLFKVTGVCADVPMQSHFHYTLFASLITIDRDPNVKWLSSGAYTYLLLKEGTRPETFEAKNQEIVEKYLGSEIQEFMGISLEEFERTGGQLGFFLQPITDIHLYSDMENEIEANSDSKYIYIFSAIALFILTLACVNFMNLSTAQSAERAKEVGIRKVLGSVKSQLIRQFLTESILLTVIALLVSFVLVILLLPGFNQLAGKTLSLFSLEYTWLLGGSLLLSLIVGFLAGLYPAFFLSSFQPVSVLKGKLLKGYKGNWLRSSLVVFQFVVSISLLIGTSVVYRQLQYIQNKKLGFDKEQVLIVQDTYLLEKSQAFRNELLQDPQITRASFAGYLPAGASNSATDGFQPEGSINQTSTFRIKTYYIDEEYLPTLGIQLKQGRNFSREFGTDKEAVLINEAAAAQFGFKNPIGQRISDLGDGSPGSKRTHTIIGVVQNFHHESLRHRIAPLVMYYDADIYQIALRVQTNDLPGLIKSVEQTWKKYSDMPFTYSFLDDRFDNMYQAEQKIGQIFAVFACLAIVIACLGLFGLVAFVTAQRTKEIGIRKVLGASIPSIVSLLSKDFIKLVLIAFAIATPLAWYAMHQWLQDFAYQVDIGMSIMAMAGIIALLIALLTVSFQAIKAALADPVRSLRSE</sequence>
<dbReference type="InterPro" id="IPR050250">
    <property type="entry name" value="Macrolide_Exporter_MacB"/>
</dbReference>
<keyword evidence="10" id="KW-1185">Reference proteome</keyword>
<evidence type="ECO:0000259" key="7">
    <source>
        <dbReference type="Pfam" id="PF02687"/>
    </source>
</evidence>
<feature type="domain" description="ABC3 transporter permease C-terminal" evidence="7">
    <location>
        <begin position="686"/>
        <end position="787"/>
    </location>
</feature>
<keyword evidence="3 6" id="KW-0812">Transmembrane</keyword>
<evidence type="ECO:0000256" key="5">
    <source>
        <dbReference type="ARBA" id="ARBA00023136"/>
    </source>
</evidence>
<name>A0A6C0GVC0_9BACT</name>
<dbReference type="Pfam" id="PF02687">
    <property type="entry name" value="FtsX"/>
    <property type="match status" value="2"/>
</dbReference>
<keyword evidence="2" id="KW-1003">Cell membrane</keyword>
<dbReference type="PANTHER" id="PTHR30572:SF18">
    <property type="entry name" value="ABC-TYPE MACROLIDE FAMILY EXPORT SYSTEM PERMEASE COMPONENT 2"/>
    <property type="match status" value="1"/>
</dbReference>
<keyword evidence="4 6" id="KW-1133">Transmembrane helix</keyword>
<keyword evidence="5 6" id="KW-0472">Membrane</keyword>